<dbReference type="SMART" id="SM00938">
    <property type="entry name" value="P-II"/>
    <property type="match status" value="1"/>
</dbReference>
<dbReference type="GO" id="GO:0030234">
    <property type="term" value="F:enzyme regulator activity"/>
    <property type="evidence" value="ECO:0007669"/>
    <property type="project" value="InterPro"/>
</dbReference>
<dbReference type="Pfam" id="PF00543">
    <property type="entry name" value="P-II"/>
    <property type="match status" value="1"/>
</dbReference>
<sequence>MNLKLIIALVNDDVTEKVLNAARDAGATGSTVINNARGEGRHRHRTFFGLELVAQCDVLLFAVEAKLAGKVLNAINESGGFETRSGSGMAFQLSVEDARGLDGQLEAMLGNL</sequence>
<dbReference type="InterPro" id="IPR015867">
    <property type="entry name" value="N-reg_PII/ATP_PRibTrfase_C"/>
</dbReference>
<dbReference type="AlphaFoldDB" id="A0AAP6JHK8"/>
<proteinExistence type="predicted"/>
<dbReference type="InterPro" id="IPR011322">
    <property type="entry name" value="N-reg_PII-like_a/b"/>
</dbReference>
<dbReference type="Gene3D" id="3.30.70.120">
    <property type="match status" value="1"/>
</dbReference>
<evidence type="ECO:0000313" key="2">
    <source>
        <dbReference type="Proteomes" id="UP001302316"/>
    </source>
</evidence>
<dbReference type="InterPro" id="IPR002187">
    <property type="entry name" value="N-reg_PII"/>
</dbReference>
<dbReference type="PROSITE" id="PS51343">
    <property type="entry name" value="PII_GLNB_DOM"/>
    <property type="match status" value="1"/>
</dbReference>
<dbReference type="RefSeq" id="WP_346053200.1">
    <property type="nucleotide sequence ID" value="NZ_JAYGII010000050.1"/>
</dbReference>
<dbReference type="Proteomes" id="UP001302316">
    <property type="component" value="Unassembled WGS sequence"/>
</dbReference>
<keyword evidence="2" id="KW-1185">Reference proteome</keyword>
<comment type="caution">
    <text evidence="1">The sequence shown here is derived from an EMBL/GenBank/DDBJ whole genome shotgun (WGS) entry which is preliminary data.</text>
</comment>
<dbReference type="SUPFAM" id="SSF54913">
    <property type="entry name" value="GlnB-like"/>
    <property type="match status" value="1"/>
</dbReference>
<gene>
    <name evidence="1" type="ORF">VCB98_12920</name>
</gene>
<evidence type="ECO:0000313" key="1">
    <source>
        <dbReference type="EMBL" id="MEA5446722.1"/>
    </source>
</evidence>
<accession>A0AAP6JHK8</accession>
<dbReference type="GO" id="GO:0006808">
    <property type="term" value="P:regulation of nitrogen utilization"/>
    <property type="evidence" value="ECO:0007669"/>
    <property type="project" value="InterPro"/>
</dbReference>
<reference evidence="1 2" key="1">
    <citation type="submission" date="2023-12" db="EMBL/GenBank/DDBJ databases">
        <title>Whole-genome sequencing of halo(alkali)philic microorganisms from hypersaline lakes.</title>
        <authorList>
            <person name="Sorokin D.Y."/>
            <person name="Merkel A.Y."/>
            <person name="Messina E."/>
            <person name="Yakimov M."/>
        </authorList>
    </citation>
    <scope>NUCLEOTIDE SEQUENCE [LARGE SCALE GENOMIC DNA]</scope>
    <source>
        <strain evidence="1 2">AB-CW1</strain>
    </source>
</reference>
<protein>
    <submittedName>
        <fullName evidence="1">P-II family nitrogen regulator</fullName>
    </submittedName>
</protein>
<name>A0AAP6JHK8_9GAMM</name>
<organism evidence="1 2">
    <name type="scientific">Natronospira elongata</name>
    <dbReference type="NCBI Taxonomy" id="3110268"/>
    <lineage>
        <taxon>Bacteria</taxon>
        <taxon>Pseudomonadati</taxon>
        <taxon>Pseudomonadota</taxon>
        <taxon>Gammaproteobacteria</taxon>
        <taxon>Natronospirales</taxon>
        <taxon>Natronospiraceae</taxon>
        <taxon>Natronospira</taxon>
    </lineage>
</organism>
<dbReference type="EMBL" id="JAYGII010000050">
    <property type="protein sequence ID" value="MEA5446722.1"/>
    <property type="molecule type" value="Genomic_DNA"/>
</dbReference>